<keyword evidence="1" id="KW-0812">Transmembrane</keyword>
<evidence type="ECO:0000256" key="1">
    <source>
        <dbReference type="SAM" id="Phobius"/>
    </source>
</evidence>
<accession>A0AAU7KXM9</accession>
<sequence length="151" mass="16875">MSIPTDLEILNTVYRLYYSSYISFESGDEARGSKIYVPVDCRKIANELRVDADIVFGRLYYHLDKKYGYKREDGSSVHLFAIKVGKDANCVNFPLMSSVLAGLRQERGRFWIGTVIAILALIVSSVSLTVSITQMENSNKSMQTTAEAASD</sequence>
<evidence type="ECO:0000313" key="2">
    <source>
        <dbReference type="EMBL" id="XBO76502.1"/>
    </source>
</evidence>
<feature type="transmembrane region" description="Helical" evidence="1">
    <location>
        <begin position="110"/>
        <end position="132"/>
    </location>
</feature>
<organism evidence="2">
    <name type="scientific">Halomonas sp. H10-59</name>
    <dbReference type="NCBI Taxonomy" id="2950874"/>
    <lineage>
        <taxon>Bacteria</taxon>
        <taxon>Pseudomonadati</taxon>
        <taxon>Pseudomonadota</taxon>
        <taxon>Gammaproteobacteria</taxon>
        <taxon>Oceanospirillales</taxon>
        <taxon>Halomonadaceae</taxon>
        <taxon>Halomonas</taxon>
    </lineage>
</organism>
<gene>
    <name evidence="2" type="ORF">NFG57_06965</name>
</gene>
<reference evidence="2" key="1">
    <citation type="submission" date="2022-06" db="EMBL/GenBank/DDBJ databases">
        <title>A novel DMS-producing enzyme.</title>
        <authorList>
            <person name="Zhang Y."/>
        </authorList>
    </citation>
    <scope>NUCLEOTIDE SEQUENCE</scope>
    <source>
        <strain evidence="2">H10-59</strain>
    </source>
</reference>
<name>A0AAU7KXM9_9GAMM</name>
<proteinExistence type="predicted"/>
<protein>
    <submittedName>
        <fullName evidence="2">Uncharacterized protein</fullName>
    </submittedName>
</protein>
<dbReference type="AlphaFoldDB" id="A0AAU7KXM9"/>
<dbReference type="RefSeq" id="WP_348815768.1">
    <property type="nucleotide sequence ID" value="NZ_CP098828.1"/>
</dbReference>
<keyword evidence="1" id="KW-0472">Membrane</keyword>
<keyword evidence="1" id="KW-1133">Transmembrane helix</keyword>
<dbReference type="EMBL" id="CP098828">
    <property type="protein sequence ID" value="XBO76502.1"/>
    <property type="molecule type" value="Genomic_DNA"/>
</dbReference>